<proteinExistence type="predicted"/>
<dbReference type="RefSeq" id="WP_022301191.1">
    <property type="nucleotide sequence ID" value="NZ_CABMFH010000003.1"/>
</dbReference>
<dbReference type="PANTHER" id="PTHR37817">
    <property type="entry name" value="N-ACETYLTRANSFERASE EIS"/>
    <property type="match status" value="1"/>
</dbReference>
<dbReference type="InterPro" id="IPR016181">
    <property type="entry name" value="Acyl_CoA_acyltransferase"/>
</dbReference>
<protein>
    <submittedName>
        <fullName evidence="2 3">Acetyltransferase</fullName>
        <ecNumber evidence="3">2.3.1.-</ecNumber>
    </submittedName>
</protein>
<evidence type="ECO:0000313" key="3">
    <source>
        <dbReference type="EMBL" id="UVQ76282.1"/>
    </source>
</evidence>
<dbReference type="PANTHER" id="PTHR37817:SF1">
    <property type="entry name" value="N-ACETYLTRANSFERASE EIS"/>
    <property type="match status" value="1"/>
</dbReference>
<dbReference type="Gene3D" id="3.40.630.30">
    <property type="match status" value="1"/>
</dbReference>
<reference evidence="3" key="2">
    <citation type="submission" date="2022-08" db="EMBL/GenBank/DDBJ databases">
        <title>Genome Sequencing of Bacteroides fragilis Group Isolates with Nanopore Technology.</title>
        <authorList>
            <person name="Tisza M.J."/>
            <person name="Smith D."/>
            <person name="Dekker J.P."/>
        </authorList>
    </citation>
    <scope>NUCLEOTIDE SEQUENCE</scope>
    <source>
        <strain evidence="3">BFG-527</strain>
    </source>
</reference>
<dbReference type="GO" id="GO:0030649">
    <property type="term" value="P:aminoglycoside antibiotic catabolic process"/>
    <property type="evidence" value="ECO:0007669"/>
    <property type="project" value="TreeGrafter"/>
</dbReference>
<evidence type="ECO:0000313" key="4">
    <source>
        <dbReference type="Proteomes" id="UP000095606"/>
    </source>
</evidence>
<name>A0A3E5GKN3_9BACE</name>
<dbReference type="SUPFAM" id="SSF55718">
    <property type="entry name" value="SCP-like"/>
    <property type="match status" value="1"/>
</dbReference>
<keyword evidence="3" id="KW-0012">Acyltransferase</keyword>
<evidence type="ECO:0000259" key="1">
    <source>
        <dbReference type="PROSITE" id="PS51186"/>
    </source>
</evidence>
<dbReference type="Pfam" id="PF13527">
    <property type="entry name" value="Acetyltransf_9"/>
    <property type="match status" value="1"/>
</dbReference>
<gene>
    <name evidence="2" type="ORF">ERS852461_01274</name>
    <name evidence="3" type="ORF">NXY30_07870</name>
</gene>
<dbReference type="GO" id="GO:0034069">
    <property type="term" value="F:aminoglycoside N-acetyltransferase activity"/>
    <property type="evidence" value="ECO:0007669"/>
    <property type="project" value="TreeGrafter"/>
</dbReference>
<evidence type="ECO:0000313" key="2">
    <source>
        <dbReference type="EMBL" id="CUO84625.1"/>
    </source>
</evidence>
<dbReference type="Proteomes" id="UP001060104">
    <property type="component" value="Chromosome"/>
</dbReference>
<accession>A0A3E5GKN3</accession>
<dbReference type="EMBL" id="CZAE01000004">
    <property type="protein sequence ID" value="CUO84625.1"/>
    <property type="molecule type" value="Genomic_DNA"/>
</dbReference>
<dbReference type="AlphaFoldDB" id="A0A3E5GKN3"/>
<dbReference type="EC" id="2.3.1.-" evidence="3"/>
<dbReference type="InterPro" id="IPR051554">
    <property type="entry name" value="Acetyltransferase_Eis"/>
</dbReference>
<accession>A0A174IHP7</accession>
<dbReference type="GeneID" id="69588446"/>
<organism evidence="2 4">
    <name type="scientific">Bacteroides faecis</name>
    <dbReference type="NCBI Taxonomy" id="674529"/>
    <lineage>
        <taxon>Bacteria</taxon>
        <taxon>Pseudomonadati</taxon>
        <taxon>Bacteroidota</taxon>
        <taxon>Bacteroidia</taxon>
        <taxon>Bacteroidales</taxon>
        <taxon>Bacteroidaceae</taxon>
        <taxon>Bacteroides</taxon>
    </lineage>
</organism>
<reference evidence="2 4" key="1">
    <citation type="submission" date="2015-09" db="EMBL/GenBank/DDBJ databases">
        <authorList>
            <consortium name="Pathogen Informatics"/>
        </authorList>
    </citation>
    <scope>NUCLEOTIDE SEQUENCE [LARGE SCALE GENOMIC DNA]</scope>
    <source>
        <strain evidence="2 4">2789STDY5834846</strain>
    </source>
</reference>
<feature type="domain" description="N-acetyltransferase" evidence="1">
    <location>
        <begin position="1"/>
        <end position="142"/>
    </location>
</feature>
<keyword evidence="5" id="KW-1185">Reference proteome</keyword>
<keyword evidence="2" id="KW-0808">Transferase</keyword>
<dbReference type="SUPFAM" id="SSF55729">
    <property type="entry name" value="Acyl-CoA N-acyltransferases (Nat)"/>
    <property type="match status" value="1"/>
</dbReference>
<dbReference type="Gene3D" id="3.30.1050.10">
    <property type="entry name" value="SCP2 sterol-binding domain"/>
    <property type="match status" value="1"/>
</dbReference>
<evidence type="ECO:0000313" key="5">
    <source>
        <dbReference type="Proteomes" id="UP001060104"/>
    </source>
</evidence>
<sequence length="338" mass="38992">MTTKEKVKALWQLCFDDSEEFVEMYFRLRYKNEINVTIESGDEVISALQMIPYPMTFCGNTVQTSYVSGACTHPDFRGNGVMRELLSQAFARMLRNGTHFSTLIPAEPWLFDYYARMGYAPVFRYSTREFTVPEFIPSKEITVTAEINCQEEVYQYLNKKLTERPCCIQHTFEDFQVIIADLILGNGALFIARQENRIIGMAIVYRGEKQIVINELFAETKDAEHSLLHHIKQHTGCKEMLQLLPPDSSLTLSPLGMARIINAKEVMQLYASAFPEDEMQLEVLDKQLSVNNGYYYLCNGKCMYSTERLPGAHIKMNISELTDRVFQSFQPYMNLMLN</sequence>
<dbReference type="InterPro" id="IPR036527">
    <property type="entry name" value="SCP2_sterol-bd_dom_sf"/>
</dbReference>
<dbReference type="InterPro" id="IPR000182">
    <property type="entry name" value="GNAT_dom"/>
</dbReference>
<dbReference type="CDD" id="cd04301">
    <property type="entry name" value="NAT_SF"/>
    <property type="match status" value="1"/>
</dbReference>
<dbReference type="Proteomes" id="UP000095606">
    <property type="component" value="Unassembled WGS sequence"/>
</dbReference>
<dbReference type="PROSITE" id="PS51186">
    <property type="entry name" value="GNAT"/>
    <property type="match status" value="1"/>
</dbReference>
<dbReference type="EMBL" id="CP103141">
    <property type="protein sequence ID" value="UVQ76282.1"/>
    <property type="molecule type" value="Genomic_DNA"/>
</dbReference>